<evidence type="ECO:0000313" key="6">
    <source>
        <dbReference type="EMBL" id="KAJ8908678.1"/>
    </source>
</evidence>
<comment type="similarity">
    <text evidence="1 4">Belongs to the eukaryotic ribosomal protein eL36 family.</text>
</comment>
<feature type="compositionally biased region" description="Basic residues" evidence="5">
    <location>
        <begin position="73"/>
        <end position="82"/>
    </location>
</feature>
<sequence length="94" mass="10707">MSGIAVGLEKGHVVTKRELAPRPSSRKGRSTTKTKFVRDVVREVTGLAPYEKRIIELLRIGCDKRALRLAKKRLGTHGRAKRKREEMSDVLRKK</sequence>
<name>A0AAV8V4C6_9RHOD</name>
<feature type="region of interest" description="Disordered" evidence="5">
    <location>
        <begin position="1"/>
        <end position="33"/>
    </location>
</feature>
<keyword evidence="2 4" id="KW-0689">Ribosomal protein</keyword>
<dbReference type="InterPro" id="IPR038097">
    <property type="entry name" value="Ribosomal_eL36_sf"/>
</dbReference>
<evidence type="ECO:0000256" key="1">
    <source>
        <dbReference type="ARBA" id="ARBA00006509"/>
    </source>
</evidence>
<dbReference type="PANTHER" id="PTHR10114">
    <property type="entry name" value="60S RIBOSOMAL PROTEIN L36"/>
    <property type="match status" value="1"/>
</dbReference>
<dbReference type="PROSITE" id="PS01190">
    <property type="entry name" value="RIBOSOMAL_L36E"/>
    <property type="match status" value="1"/>
</dbReference>
<dbReference type="GO" id="GO:0006412">
    <property type="term" value="P:translation"/>
    <property type="evidence" value="ECO:0007669"/>
    <property type="project" value="InterPro"/>
</dbReference>
<reference evidence="6 7" key="1">
    <citation type="journal article" date="2023" name="Nat. Commun.">
        <title>Origin of minicircular mitochondrial genomes in red algae.</title>
        <authorList>
            <person name="Lee Y."/>
            <person name="Cho C.H."/>
            <person name="Lee Y.M."/>
            <person name="Park S.I."/>
            <person name="Yang J.H."/>
            <person name="West J.A."/>
            <person name="Bhattacharya D."/>
            <person name="Yoon H.S."/>
        </authorList>
    </citation>
    <scope>NUCLEOTIDE SEQUENCE [LARGE SCALE GENOMIC DNA]</scope>
    <source>
        <strain evidence="6 7">CCMP1338</strain>
        <tissue evidence="6">Whole cell</tissue>
    </source>
</reference>
<dbReference type="InterPro" id="IPR000509">
    <property type="entry name" value="Ribosomal_eL36"/>
</dbReference>
<dbReference type="GO" id="GO:1990904">
    <property type="term" value="C:ribonucleoprotein complex"/>
    <property type="evidence" value="ECO:0007669"/>
    <property type="project" value="UniProtKB-KW"/>
</dbReference>
<protein>
    <recommendedName>
        <fullName evidence="4">60S ribosomal protein L36</fullName>
    </recommendedName>
</protein>
<evidence type="ECO:0000256" key="5">
    <source>
        <dbReference type="SAM" id="MobiDB-lite"/>
    </source>
</evidence>
<feature type="compositionally biased region" description="Basic and acidic residues" evidence="5">
    <location>
        <begin position="9"/>
        <end position="20"/>
    </location>
</feature>
<dbReference type="Pfam" id="PF01158">
    <property type="entry name" value="Ribosomal_L36e"/>
    <property type="match status" value="1"/>
</dbReference>
<evidence type="ECO:0000256" key="2">
    <source>
        <dbReference type="ARBA" id="ARBA00022980"/>
    </source>
</evidence>
<accession>A0AAV8V4C6</accession>
<dbReference type="EMBL" id="JAMWBK010000001">
    <property type="protein sequence ID" value="KAJ8908678.1"/>
    <property type="molecule type" value="Genomic_DNA"/>
</dbReference>
<dbReference type="Proteomes" id="UP001157974">
    <property type="component" value="Unassembled WGS sequence"/>
</dbReference>
<dbReference type="AlphaFoldDB" id="A0AAV8V4C6"/>
<organism evidence="6 7">
    <name type="scientific">Rhodosorus marinus</name>
    <dbReference type="NCBI Taxonomy" id="101924"/>
    <lineage>
        <taxon>Eukaryota</taxon>
        <taxon>Rhodophyta</taxon>
        <taxon>Stylonematophyceae</taxon>
        <taxon>Stylonematales</taxon>
        <taxon>Stylonemataceae</taxon>
        <taxon>Rhodosorus</taxon>
    </lineage>
</organism>
<dbReference type="GO" id="GO:0005840">
    <property type="term" value="C:ribosome"/>
    <property type="evidence" value="ECO:0007669"/>
    <property type="project" value="UniProtKB-KW"/>
</dbReference>
<dbReference type="GO" id="GO:0003735">
    <property type="term" value="F:structural constituent of ribosome"/>
    <property type="evidence" value="ECO:0007669"/>
    <property type="project" value="InterPro"/>
</dbReference>
<keyword evidence="7" id="KW-1185">Reference proteome</keyword>
<evidence type="ECO:0000256" key="3">
    <source>
        <dbReference type="ARBA" id="ARBA00023274"/>
    </source>
</evidence>
<dbReference type="FunFam" id="1.10.10.1760:FF:000001">
    <property type="entry name" value="60S ribosomal protein L36"/>
    <property type="match status" value="1"/>
</dbReference>
<dbReference type="Gene3D" id="1.10.10.1760">
    <property type="entry name" value="60S ribosomal protein L36"/>
    <property type="match status" value="1"/>
</dbReference>
<feature type="compositionally biased region" description="Basic and acidic residues" evidence="5">
    <location>
        <begin position="83"/>
        <end position="94"/>
    </location>
</feature>
<comment type="caution">
    <text evidence="6">The sequence shown here is derived from an EMBL/GenBank/DDBJ whole genome shotgun (WGS) entry which is preliminary data.</text>
</comment>
<evidence type="ECO:0000313" key="7">
    <source>
        <dbReference type="Proteomes" id="UP001157974"/>
    </source>
</evidence>
<proteinExistence type="inferred from homology"/>
<keyword evidence="3 4" id="KW-0687">Ribonucleoprotein</keyword>
<feature type="region of interest" description="Disordered" evidence="5">
    <location>
        <begin position="73"/>
        <end position="94"/>
    </location>
</feature>
<gene>
    <name evidence="6" type="ORF">NDN08_005383</name>
</gene>
<evidence type="ECO:0000256" key="4">
    <source>
        <dbReference type="RuleBase" id="RU000665"/>
    </source>
</evidence>